<dbReference type="Proteomes" id="UP001162131">
    <property type="component" value="Unassembled WGS sequence"/>
</dbReference>
<feature type="region of interest" description="Disordered" evidence="6">
    <location>
        <begin position="111"/>
        <end position="137"/>
    </location>
</feature>
<name>A0AAU9IQW3_9CILI</name>
<comment type="subcellular location">
    <subcellularLocation>
        <location evidence="1">Cytoplasm</location>
        <location evidence="1">Cytoskeleton</location>
        <location evidence="1">Microtubule organizing center</location>
        <location evidence="1">Centrosome</location>
    </subcellularLocation>
</comment>
<feature type="region of interest" description="Disordered" evidence="6">
    <location>
        <begin position="58"/>
        <end position="87"/>
    </location>
</feature>
<comment type="similarity">
    <text evidence="4">Belongs to the CFAP96 family.</text>
</comment>
<comment type="caution">
    <text evidence="7">The sequence shown here is derived from an EMBL/GenBank/DDBJ whole genome shotgun (WGS) entry which is preliminary data.</text>
</comment>
<evidence type="ECO:0000256" key="1">
    <source>
        <dbReference type="ARBA" id="ARBA00004300"/>
    </source>
</evidence>
<protein>
    <recommendedName>
        <fullName evidence="5">Cilia-and flagella-associated protein 96</fullName>
    </recommendedName>
</protein>
<organism evidence="7 8">
    <name type="scientific">Blepharisma stoltei</name>
    <dbReference type="NCBI Taxonomy" id="1481888"/>
    <lineage>
        <taxon>Eukaryota</taxon>
        <taxon>Sar</taxon>
        <taxon>Alveolata</taxon>
        <taxon>Ciliophora</taxon>
        <taxon>Postciliodesmatophora</taxon>
        <taxon>Heterotrichea</taxon>
        <taxon>Heterotrichida</taxon>
        <taxon>Blepharismidae</taxon>
        <taxon>Blepharisma</taxon>
    </lineage>
</organism>
<sequence length="326" mass="36850">MTTRLLENPVEKEAEKAVKRDEFLKESKENSTKSRYGLFSFTGTLAISDDAGYYKTASKKLPDGTVKTGPKNFSTSPTRTGKGPDVYFSKPEFLNGDLYRDPIKPQLNEKERAEKMKKSHDVPFRPAGPVEEPKGYENMPTQTFHYRQREPDGSVKLEPRNFFTSPPKAGAANCTPGVTFDKKIDYIPDPYDRVKELNRQKAAADKAKLQDRPFKPSSPSGYTFSDFKTALEDSKIPLKIKSPKYKMNVLKHDRPFFPASPTKKNILEACFDKYPEHMSNPLTYPQRKSPSSQAPWKPTVNFITKPSPSVAQNLANIRAEFPGVKI</sequence>
<evidence type="ECO:0000313" key="8">
    <source>
        <dbReference type="Proteomes" id="UP001162131"/>
    </source>
</evidence>
<evidence type="ECO:0000313" key="7">
    <source>
        <dbReference type="EMBL" id="CAG9316428.1"/>
    </source>
</evidence>
<dbReference type="Pfam" id="PF15239">
    <property type="entry name" value="CFAP96-like"/>
    <property type="match status" value="1"/>
</dbReference>
<keyword evidence="2" id="KW-0963">Cytoplasm</keyword>
<dbReference type="PANTHER" id="PTHR31144:SF1">
    <property type="entry name" value="UPF0602 PROTEIN C4ORF47"/>
    <property type="match status" value="1"/>
</dbReference>
<dbReference type="EMBL" id="CAJZBQ010000015">
    <property type="protein sequence ID" value="CAG9316428.1"/>
    <property type="molecule type" value="Genomic_DNA"/>
</dbReference>
<feature type="compositionally biased region" description="Basic and acidic residues" evidence="6">
    <location>
        <begin position="111"/>
        <end position="123"/>
    </location>
</feature>
<evidence type="ECO:0000256" key="3">
    <source>
        <dbReference type="ARBA" id="ARBA00023212"/>
    </source>
</evidence>
<gene>
    <name evidence="7" type="ORF">BSTOLATCC_MIC15858</name>
</gene>
<evidence type="ECO:0000256" key="2">
    <source>
        <dbReference type="ARBA" id="ARBA00022490"/>
    </source>
</evidence>
<dbReference type="AlphaFoldDB" id="A0AAU9IQW3"/>
<evidence type="ECO:0000256" key="6">
    <source>
        <dbReference type="SAM" id="MobiDB-lite"/>
    </source>
</evidence>
<proteinExistence type="inferred from homology"/>
<dbReference type="PANTHER" id="PTHR31144">
    <property type="entry name" value="UPF0602 PROTEIN C4ORF47"/>
    <property type="match status" value="1"/>
</dbReference>
<dbReference type="InterPro" id="IPR029358">
    <property type="entry name" value="CFAP96"/>
</dbReference>
<reference evidence="7" key="1">
    <citation type="submission" date="2021-09" db="EMBL/GenBank/DDBJ databases">
        <authorList>
            <consortium name="AG Swart"/>
            <person name="Singh M."/>
            <person name="Singh A."/>
            <person name="Seah K."/>
            <person name="Emmerich C."/>
        </authorList>
    </citation>
    <scope>NUCLEOTIDE SEQUENCE</scope>
    <source>
        <strain evidence="7">ATCC30299</strain>
    </source>
</reference>
<keyword evidence="3" id="KW-0206">Cytoskeleton</keyword>
<evidence type="ECO:0000256" key="5">
    <source>
        <dbReference type="ARBA" id="ARBA00035693"/>
    </source>
</evidence>
<evidence type="ECO:0000256" key="4">
    <source>
        <dbReference type="ARBA" id="ARBA00035656"/>
    </source>
</evidence>
<keyword evidence="8" id="KW-1185">Reference proteome</keyword>
<accession>A0AAU9IQW3</accession>
<dbReference type="GO" id="GO:0005813">
    <property type="term" value="C:centrosome"/>
    <property type="evidence" value="ECO:0007669"/>
    <property type="project" value="UniProtKB-SubCell"/>
</dbReference>
<dbReference type="GO" id="GO:0005881">
    <property type="term" value="C:cytoplasmic microtubule"/>
    <property type="evidence" value="ECO:0007669"/>
    <property type="project" value="TreeGrafter"/>
</dbReference>